<accession>A0A397TM65</accession>
<dbReference type="GO" id="GO:0070125">
    <property type="term" value="P:mitochondrial translational elongation"/>
    <property type="evidence" value="ECO:0007669"/>
    <property type="project" value="TreeGrafter"/>
</dbReference>
<dbReference type="InterPro" id="IPR018101">
    <property type="entry name" value="Transl_elong_Ts_CS"/>
</dbReference>
<dbReference type="InterPro" id="IPR009060">
    <property type="entry name" value="UBA-like_sf"/>
</dbReference>
<dbReference type="Pfam" id="PF00889">
    <property type="entry name" value="EF_TS"/>
    <property type="match status" value="1"/>
</dbReference>
<evidence type="ECO:0000313" key="7">
    <source>
        <dbReference type="Proteomes" id="UP000265703"/>
    </source>
</evidence>
<keyword evidence="4" id="KW-0496">Mitochondrion</keyword>
<gene>
    <name evidence="4" type="primary">TSF1</name>
    <name evidence="6" type="ORF">C1645_747380</name>
</gene>
<dbReference type="STRING" id="658196.A0A397TM65"/>
<dbReference type="SUPFAM" id="SSF46934">
    <property type="entry name" value="UBA-like"/>
    <property type="match status" value="1"/>
</dbReference>
<dbReference type="Gene3D" id="3.30.479.20">
    <property type="entry name" value="Elongation factor Ts, dimerisation domain"/>
    <property type="match status" value="2"/>
</dbReference>
<comment type="function">
    <text evidence="4">Associates with the EF-Tu.GDP complex and induces the exchange of GDP to GTP. It remains bound to the aminoacyl-tRNA.EF-Tu.GTP complex up to the GTP hydrolysis stage on the ribosome.</text>
</comment>
<dbReference type="InterPro" id="IPR001816">
    <property type="entry name" value="Transl_elong_EFTs/EF1B"/>
</dbReference>
<dbReference type="PANTHER" id="PTHR11741:SF0">
    <property type="entry name" value="ELONGATION FACTOR TS, MITOCHONDRIAL"/>
    <property type="match status" value="1"/>
</dbReference>
<evidence type="ECO:0000256" key="4">
    <source>
        <dbReference type="HAMAP-Rule" id="MF_03135"/>
    </source>
</evidence>
<comment type="subcellular location">
    <subcellularLocation>
        <location evidence="4">Mitochondrion</location>
    </subcellularLocation>
</comment>
<dbReference type="Gene3D" id="1.10.8.10">
    <property type="entry name" value="DNA helicase RuvA subunit, C-terminal domain"/>
    <property type="match status" value="1"/>
</dbReference>
<dbReference type="Proteomes" id="UP000265703">
    <property type="component" value="Unassembled WGS sequence"/>
</dbReference>
<proteinExistence type="inferred from homology"/>
<dbReference type="SUPFAM" id="SSF54713">
    <property type="entry name" value="Elongation factor Ts (EF-Ts), dimerisation domain"/>
    <property type="match status" value="2"/>
</dbReference>
<evidence type="ECO:0000259" key="5">
    <source>
        <dbReference type="Pfam" id="PF00889"/>
    </source>
</evidence>
<dbReference type="InterPro" id="IPR014039">
    <property type="entry name" value="Transl_elong_EFTs/EF1B_dimer"/>
</dbReference>
<comment type="caution">
    <text evidence="6">The sequence shown here is derived from an EMBL/GenBank/DDBJ whole genome shotgun (WGS) entry which is preliminary data.</text>
</comment>
<comment type="similarity">
    <text evidence="1 4">Belongs to the EF-Ts family.</text>
</comment>
<sequence length="368" mass="40640">MFQISRKFPLAFLSPSRSYLFSSPINANRLYTTIKLNLKLLQQLRQETQVSITKAKEALIKHDNDYEIALSWILEDSKTSGVAKAEKLKGRIAKEGLIGIALTNSLKEKEIMDMGNTRGAIIEVNCETDFVSRNTLFQKFVTQIASTSLLLSSDITPISSSSSTFIQPIPLSLLQSSPLLPHPSSTSSDLSLATTVQESTVELVGKLGENISLRRAEAVVFPDTSNVINEDSYILTGGYIHGGDSFTGKIGGLVVIKLLGKLAKQNSLHSSEQITKLLRNLARQVVGFNPKYINENNIKTIQDGINKNDYIKENVLLNQDFIIGGGSVKDVIKEKEKELGVGIEIVDFKRWERGEGIEESKGTLLRRL</sequence>
<feature type="domain" description="Translation elongation factor EFTs/EF1B dimerisation" evidence="5">
    <location>
        <begin position="119"/>
        <end position="299"/>
    </location>
</feature>
<protein>
    <recommendedName>
        <fullName evidence="4">Elongation factor Ts, mitochondrial</fullName>
        <shortName evidence="4">EF-Ts</shortName>
        <shortName evidence="4">EF-TsMt</shortName>
    </recommendedName>
</protein>
<keyword evidence="3 4" id="KW-0648">Protein biosynthesis</keyword>
<organism evidence="6 7">
    <name type="scientific">Glomus cerebriforme</name>
    <dbReference type="NCBI Taxonomy" id="658196"/>
    <lineage>
        <taxon>Eukaryota</taxon>
        <taxon>Fungi</taxon>
        <taxon>Fungi incertae sedis</taxon>
        <taxon>Mucoromycota</taxon>
        <taxon>Glomeromycotina</taxon>
        <taxon>Glomeromycetes</taxon>
        <taxon>Glomerales</taxon>
        <taxon>Glomeraceae</taxon>
        <taxon>Glomus</taxon>
    </lineage>
</organism>
<dbReference type="PROSITE" id="PS01127">
    <property type="entry name" value="EF_TS_2"/>
    <property type="match status" value="1"/>
</dbReference>
<evidence type="ECO:0000256" key="1">
    <source>
        <dbReference type="ARBA" id="ARBA00005532"/>
    </source>
</evidence>
<dbReference type="HAMAP" id="MF_00050">
    <property type="entry name" value="EF_Ts"/>
    <property type="match status" value="1"/>
</dbReference>
<dbReference type="PANTHER" id="PTHR11741">
    <property type="entry name" value="ELONGATION FACTOR TS"/>
    <property type="match status" value="1"/>
</dbReference>
<dbReference type="InterPro" id="IPR036402">
    <property type="entry name" value="EF-Ts_dimer_sf"/>
</dbReference>
<reference evidence="6 7" key="1">
    <citation type="submission" date="2018-06" db="EMBL/GenBank/DDBJ databases">
        <title>Comparative genomics reveals the genomic features of Rhizophagus irregularis, R. cerebriforme, R. diaphanum and Gigaspora rosea, and their symbiotic lifestyle signature.</title>
        <authorList>
            <person name="Morin E."/>
            <person name="San Clemente H."/>
            <person name="Chen E.C.H."/>
            <person name="De La Providencia I."/>
            <person name="Hainaut M."/>
            <person name="Kuo A."/>
            <person name="Kohler A."/>
            <person name="Murat C."/>
            <person name="Tang N."/>
            <person name="Roy S."/>
            <person name="Loubradou J."/>
            <person name="Henrissat B."/>
            <person name="Grigoriev I.V."/>
            <person name="Corradi N."/>
            <person name="Roux C."/>
            <person name="Martin F.M."/>
        </authorList>
    </citation>
    <scope>NUCLEOTIDE SEQUENCE [LARGE SCALE GENOMIC DNA]</scope>
    <source>
        <strain evidence="6 7">DAOM 227022</strain>
    </source>
</reference>
<dbReference type="AlphaFoldDB" id="A0A397TM65"/>
<dbReference type="PROSITE" id="PS01126">
    <property type="entry name" value="EF_TS_1"/>
    <property type="match status" value="1"/>
</dbReference>
<evidence type="ECO:0000256" key="3">
    <source>
        <dbReference type="ARBA" id="ARBA00022917"/>
    </source>
</evidence>
<dbReference type="GO" id="GO:0003746">
    <property type="term" value="F:translation elongation factor activity"/>
    <property type="evidence" value="ECO:0007669"/>
    <property type="project" value="UniProtKB-UniRule"/>
</dbReference>
<keyword evidence="7" id="KW-1185">Reference proteome</keyword>
<keyword evidence="2 4" id="KW-0251">Elongation factor</keyword>
<evidence type="ECO:0000256" key="2">
    <source>
        <dbReference type="ARBA" id="ARBA00022768"/>
    </source>
</evidence>
<name>A0A397TM65_9GLOM</name>
<dbReference type="OrthoDB" id="277235at2759"/>
<evidence type="ECO:0000313" key="6">
    <source>
        <dbReference type="EMBL" id="RIA99303.1"/>
    </source>
</evidence>
<dbReference type="EMBL" id="QKYT01000005">
    <property type="protein sequence ID" value="RIA99303.1"/>
    <property type="molecule type" value="Genomic_DNA"/>
</dbReference>
<dbReference type="GO" id="GO:0005739">
    <property type="term" value="C:mitochondrion"/>
    <property type="evidence" value="ECO:0007669"/>
    <property type="project" value="UniProtKB-SubCell"/>
</dbReference>